<dbReference type="InterPro" id="IPR036388">
    <property type="entry name" value="WH-like_DNA-bd_sf"/>
</dbReference>
<dbReference type="InterPro" id="IPR019887">
    <property type="entry name" value="Tscrpt_reg_AsnC/Lrp_C"/>
</dbReference>
<organism evidence="6 7">
    <name type="scientific">Enteractinococcus helveticum</name>
    <dbReference type="NCBI Taxonomy" id="1837282"/>
    <lineage>
        <taxon>Bacteria</taxon>
        <taxon>Bacillati</taxon>
        <taxon>Actinomycetota</taxon>
        <taxon>Actinomycetes</taxon>
        <taxon>Micrococcales</taxon>
        <taxon>Micrococcaceae</taxon>
    </lineage>
</organism>
<evidence type="ECO:0000313" key="7">
    <source>
        <dbReference type="Proteomes" id="UP000078292"/>
    </source>
</evidence>
<dbReference type="GO" id="GO:0005829">
    <property type="term" value="C:cytosol"/>
    <property type="evidence" value="ECO:0007669"/>
    <property type="project" value="TreeGrafter"/>
</dbReference>
<dbReference type="Pfam" id="PF01037">
    <property type="entry name" value="AsnC_trans_reg"/>
    <property type="match status" value="1"/>
</dbReference>
<sequence length="160" mass="17831">MATSKPTRELDGLDAEILLALVEEPDATTVSLAQRLSVSRNTIQARLQKLNDGVLESFQRRITPRALGYEVTAFMNASIRQGYDKQTMQALSEIPEIMEIFATTGDADLRLTIAATSPEDLYRVNHLILDIPGIVRTSTAVVLREFLGYRTKPLLERIAE</sequence>
<evidence type="ECO:0000256" key="2">
    <source>
        <dbReference type="ARBA" id="ARBA00023125"/>
    </source>
</evidence>
<dbReference type="InterPro" id="IPR019888">
    <property type="entry name" value="Tscrpt_reg_AsnC-like"/>
</dbReference>
<dbReference type="InterPro" id="IPR036390">
    <property type="entry name" value="WH_DNA-bd_sf"/>
</dbReference>
<gene>
    <name evidence="6" type="ORF">A6F49_08385</name>
</gene>
<dbReference type="SUPFAM" id="SSF46785">
    <property type="entry name" value="Winged helix' DNA-binding domain"/>
    <property type="match status" value="1"/>
</dbReference>
<keyword evidence="7" id="KW-1185">Reference proteome</keyword>
<proteinExistence type="predicted"/>
<comment type="caution">
    <text evidence="6">The sequence shown here is derived from an EMBL/GenBank/DDBJ whole genome shotgun (WGS) entry which is preliminary data.</text>
</comment>
<dbReference type="InterPro" id="IPR011008">
    <property type="entry name" value="Dimeric_a/b-barrel"/>
</dbReference>
<evidence type="ECO:0000313" key="6">
    <source>
        <dbReference type="EMBL" id="OAV61455.1"/>
    </source>
</evidence>
<dbReference type="Proteomes" id="UP000078292">
    <property type="component" value="Unassembled WGS sequence"/>
</dbReference>
<dbReference type="InterPro" id="IPR000485">
    <property type="entry name" value="AsnC-type_HTH_dom"/>
</dbReference>
<keyword evidence="2" id="KW-0238">DNA-binding</keyword>
<dbReference type="RefSeq" id="WP_043057656.1">
    <property type="nucleotide sequence ID" value="NZ_LXEY01000016.1"/>
</dbReference>
<feature type="domain" description="HTH asnC-type" evidence="5">
    <location>
        <begin position="10"/>
        <end position="50"/>
    </location>
</feature>
<dbReference type="Gene3D" id="1.10.10.10">
    <property type="entry name" value="Winged helix-like DNA-binding domain superfamily/Winged helix DNA-binding domain"/>
    <property type="match status" value="1"/>
</dbReference>
<dbReference type="PANTHER" id="PTHR30154:SF34">
    <property type="entry name" value="TRANSCRIPTIONAL REGULATOR AZLB"/>
    <property type="match status" value="1"/>
</dbReference>
<protein>
    <recommendedName>
        <fullName evidence="8">AsnC family transcriptional regulator</fullName>
    </recommendedName>
</protein>
<reference evidence="6 7" key="1">
    <citation type="submission" date="2016-04" db="EMBL/GenBank/DDBJ databases">
        <title>First whole genome shotgun sequence of the bacterium Enteractinococcus sp. strain UASWS1574.</title>
        <authorList>
            <person name="Crovadore J."/>
            <person name="Chablais R."/>
            <person name="Lefort F."/>
        </authorList>
    </citation>
    <scope>NUCLEOTIDE SEQUENCE [LARGE SCALE GENOMIC DNA]</scope>
    <source>
        <strain evidence="6 7">UASWS1574</strain>
    </source>
</reference>
<dbReference type="EMBL" id="LXEY01000016">
    <property type="protein sequence ID" value="OAV61455.1"/>
    <property type="molecule type" value="Genomic_DNA"/>
</dbReference>
<dbReference type="GO" id="GO:0043200">
    <property type="term" value="P:response to amino acid"/>
    <property type="evidence" value="ECO:0007669"/>
    <property type="project" value="TreeGrafter"/>
</dbReference>
<name>A0A1B7M089_9MICC</name>
<keyword evidence="3" id="KW-0804">Transcription</keyword>
<dbReference type="GO" id="GO:0043565">
    <property type="term" value="F:sequence-specific DNA binding"/>
    <property type="evidence" value="ECO:0007669"/>
    <property type="project" value="InterPro"/>
</dbReference>
<accession>A0A1B7M089</accession>
<dbReference type="OrthoDB" id="9809462at2"/>
<evidence type="ECO:0008006" key="8">
    <source>
        <dbReference type="Google" id="ProtNLM"/>
    </source>
</evidence>
<dbReference type="SMART" id="SM00344">
    <property type="entry name" value="HTH_ASNC"/>
    <property type="match status" value="1"/>
</dbReference>
<evidence type="ECO:0000259" key="4">
    <source>
        <dbReference type="Pfam" id="PF01037"/>
    </source>
</evidence>
<feature type="domain" description="Transcription regulator AsnC/Lrp ligand binding" evidence="4">
    <location>
        <begin position="85"/>
        <end position="145"/>
    </location>
</feature>
<evidence type="ECO:0000256" key="1">
    <source>
        <dbReference type="ARBA" id="ARBA00023015"/>
    </source>
</evidence>
<dbReference type="AlphaFoldDB" id="A0A1B7M089"/>
<dbReference type="PANTHER" id="PTHR30154">
    <property type="entry name" value="LEUCINE-RESPONSIVE REGULATORY PROTEIN"/>
    <property type="match status" value="1"/>
</dbReference>
<evidence type="ECO:0000259" key="5">
    <source>
        <dbReference type="Pfam" id="PF13404"/>
    </source>
</evidence>
<dbReference type="Gene3D" id="3.30.70.920">
    <property type="match status" value="1"/>
</dbReference>
<dbReference type="STRING" id="1837282.A6F49_08385"/>
<keyword evidence="1" id="KW-0805">Transcription regulation</keyword>
<dbReference type="Pfam" id="PF13404">
    <property type="entry name" value="HTH_AsnC-type"/>
    <property type="match status" value="1"/>
</dbReference>
<dbReference type="SUPFAM" id="SSF54909">
    <property type="entry name" value="Dimeric alpha+beta barrel"/>
    <property type="match status" value="1"/>
</dbReference>
<evidence type="ECO:0000256" key="3">
    <source>
        <dbReference type="ARBA" id="ARBA00023163"/>
    </source>
</evidence>